<evidence type="ECO:0000256" key="4">
    <source>
        <dbReference type="ARBA" id="ARBA00023136"/>
    </source>
</evidence>
<feature type="transmembrane region" description="Helical" evidence="7">
    <location>
        <begin position="202"/>
        <end position="221"/>
    </location>
</feature>
<evidence type="ECO:0000256" key="1">
    <source>
        <dbReference type="ARBA" id="ARBA00004141"/>
    </source>
</evidence>
<dbReference type="PANTHER" id="PTHR33048:SF93">
    <property type="entry name" value="INTEGRAL MEMBRANE PROTEIN"/>
    <property type="match status" value="1"/>
</dbReference>
<dbReference type="EMBL" id="BAAFSV010000005">
    <property type="protein sequence ID" value="GAB1319258.1"/>
    <property type="molecule type" value="Genomic_DNA"/>
</dbReference>
<evidence type="ECO:0000313" key="10">
    <source>
        <dbReference type="Proteomes" id="UP001628179"/>
    </source>
</evidence>
<gene>
    <name evidence="9" type="ORF">MFIFM68171_09468</name>
</gene>
<feature type="transmembrane region" description="Helical" evidence="7">
    <location>
        <begin position="12"/>
        <end position="33"/>
    </location>
</feature>
<keyword evidence="10" id="KW-1185">Reference proteome</keyword>
<feature type="compositionally biased region" description="Basic and acidic residues" evidence="6">
    <location>
        <begin position="321"/>
        <end position="333"/>
    </location>
</feature>
<evidence type="ECO:0000256" key="5">
    <source>
        <dbReference type="ARBA" id="ARBA00038359"/>
    </source>
</evidence>
<comment type="similarity">
    <text evidence="5">Belongs to the SAT4 family.</text>
</comment>
<feature type="compositionally biased region" description="Gly residues" evidence="6">
    <location>
        <begin position="277"/>
        <end position="299"/>
    </location>
</feature>
<proteinExistence type="inferred from homology"/>
<feature type="transmembrane region" description="Helical" evidence="7">
    <location>
        <begin position="168"/>
        <end position="190"/>
    </location>
</feature>
<comment type="caution">
    <text evidence="9">The sequence shown here is derived from an EMBL/GenBank/DDBJ whole genome shotgun (WGS) entry which is preliminary data.</text>
</comment>
<dbReference type="Pfam" id="PF20684">
    <property type="entry name" value="Fung_rhodopsin"/>
    <property type="match status" value="1"/>
</dbReference>
<comment type="subcellular location">
    <subcellularLocation>
        <location evidence="1">Membrane</location>
        <topology evidence="1">Multi-pass membrane protein</topology>
    </subcellularLocation>
</comment>
<keyword evidence="3 7" id="KW-1133">Transmembrane helix</keyword>
<dbReference type="PANTHER" id="PTHR33048">
    <property type="entry name" value="PTH11-LIKE INTEGRAL MEMBRANE PROTEIN (AFU_ORTHOLOGUE AFUA_5G11245)"/>
    <property type="match status" value="1"/>
</dbReference>
<feature type="transmembrane region" description="Helical" evidence="7">
    <location>
        <begin position="45"/>
        <end position="69"/>
    </location>
</feature>
<dbReference type="RefSeq" id="XP_070920988.1">
    <property type="nucleotide sequence ID" value="XM_071064887.1"/>
</dbReference>
<feature type="transmembrane region" description="Helical" evidence="7">
    <location>
        <begin position="89"/>
        <end position="111"/>
    </location>
</feature>
<protein>
    <submittedName>
        <fullName evidence="9">Integral membrane protein pth11</fullName>
    </submittedName>
</protein>
<dbReference type="Proteomes" id="UP001628179">
    <property type="component" value="Unassembled WGS sequence"/>
</dbReference>
<dbReference type="InterPro" id="IPR052337">
    <property type="entry name" value="SAT4-like"/>
</dbReference>
<organism evidence="9 10">
    <name type="scientific">Madurella fahalii</name>
    <dbReference type="NCBI Taxonomy" id="1157608"/>
    <lineage>
        <taxon>Eukaryota</taxon>
        <taxon>Fungi</taxon>
        <taxon>Dikarya</taxon>
        <taxon>Ascomycota</taxon>
        <taxon>Pezizomycotina</taxon>
        <taxon>Sordariomycetes</taxon>
        <taxon>Sordariomycetidae</taxon>
        <taxon>Sordariales</taxon>
        <taxon>Sordariales incertae sedis</taxon>
        <taxon>Madurella</taxon>
    </lineage>
</organism>
<sequence length="425" mass="46063">MAMGGDGPWAVAVMWIVTILTFIFVLLRVYTRALVVQNYGIDDHVYNFAFVLLLCYTIFTTISAHYGFGQNMADIPILDDLIDAILFEAIGQTFAVVGMAVAKWSLGLFLLRLVTQGWHKVAIWIMMCSLMGASISVCFVFWLQCTPPAYLWDRRIPGGYCHIDTTPVSLTLCILCVLADFFFALFPWLFLWNLQMNQREKIVIAASMSLGLIAGACGIKRTVEVPNLISQNYLKDTVGLIVWSAAEIAVTMICIGIPVCRPLYKRFLDKISTNGTGSGGYKKHSVGGGRSGRSGGGPRYGLRTFGGSTMPGASTWEPEGETVRDRDGDDAGSDRTGSSGDEAKGGGKGGQANKGMKLGITPFTETTAVAGGDVCAPDNGSQEEILGGEFKQGHARRRSDIETGKGHGPVKPSIQVTEEWRVDRS</sequence>
<feature type="region of interest" description="Disordered" evidence="6">
    <location>
        <begin position="372"/>
        <end position="425"/>
    </location>
</feature>
<evidence type="ECO:0000256" key="2">
    <source>
        <dbReference type="ARBA" id="ARBA00022692"/>
    </source>
</evidence>
<evidence type="ECO:0000313" key="9">
    <source>
        <dbReference type="EMBL" id="GAB1319258.1"/>
    </source>
</evidence>
<evidence type="ECO:0000256" key="3">
    <source>
        <dbReference type="ARBA" id="ARBA00022989"/>
    </source>
</evidence>
<reference evidence="9 10" key="1">
    <citation type="submission" date="2024-09" db="EMBL/GenBank/DDBJ databases">
        <title>Itraconazole resistance in Madurella fahalii resulting from another homologue of gene encoding cytochrome P450 14-alpha sterol demethylase (CYP51).</title>
        <authorList>
            <person name="Yoshioka I."/>
            <person name="Fahal A.H."/>
            <person name="Kaneko S."/>
            <person name="Yaguchi T."/>
        </authorList>
    </citation>
    <scope>NUCLEOTIDE SEQUENCE [LARGE SCALE GENOMIC DNA]</scope>
    <source>
        <strain evidence="9 10">IFM 68171</strain>
    </source>
</reference>
<feature type="transmembrane region" description="Helical" evidence="7">
    <location>
        <begin position="123"/>
        <end position="143"/>
    </location>
</feature>
<evidence type="ECO:0000256" key="7">
    <source>
        <dbReference type="SAM" id="Phobius"/>
    </source>
</evidence>
<dbReference type="InterPro" id="IPR049326">
    <property type="entry name" value="Rhodopsin_dom_fungi"/>
</dbReference>
<keyword evidence="2 7" id="KW-0812">Transmembrane</keyword>
<feature type="domain" description="Rhodopsin" evidence="8">
    <location>
        <begin position="27"/>
        <end position="266"/>
    </location>
</feature>
<keyword evidence="4 7" id="KW-0472">Membrane</keyword>
<feature type="region of interest" description="Disordered" evidence="6">
    <location>
        <begin position="277"/>
        <end position="357"/>
    </location>
</feature>
<evidence type="ECO:0000256" key="6">
    <source>
        <dbReference type="SAM" id="MobiDB-lite"/>
    </source>
</evidence>
<evidence type="ECO:0000259" key="8">
    <source>
        <dbReference type="Pfam" id="PF20684"/>
    </source>
</evidence>
<dbReference type="GeneID" id="98180210"/>
<accession>A0ABQ0GNB1</accession>
<name>A0ABQ0GNB1_9PEZI</name>
<feature type="transmembrane region" description="Helical" evidence="7">
    <location>
        <begin position="241"/>
        <end position="260"/>
    </location>
</feature>